<gene>
    <name evidence="4" type="ORF">Tfer_2181</name>
</gene>
<evidence type="ECO:0000313" key="4">
    <source>
        <dbReference type="EMBL" id="KNZ69235.1"/>
    </source>
</evidence>
<reference evidence="5" key="1">
    <citation type="submission" date="2015-07" db="EMBL/GenBank/DDBJ databases">
        <title>Complete Genome of Thermincola ferriacetica strain Z-0001T.</title>
        <authorList>
            <person name="Lusk B."/>
            <person name="Badalamenti J.P."/>
            <person name="Parameswaran P."/>
            <person name="Bond D.R."/>
            <person name="Torres C.I."/>
        </authorList>
    </citation>
    <scope>NUCLEOTIDE SEQUENCE [LARGE SCALE GENOMIC DNA]</scope>
    <source>
        <strain evidence="5">Z-0001</strain>
    </source>
</reference>
<dbReference type="PRINTS" id="PR00455">
    <property type="entry name" value="HTHTETR"/>
</dbReference>
<evidence type="ECO:0000259" key="3">
    <source>
        <dbReference type="PROSITE" id="PS50977"/>
    </source>
</evidence>
<dbReference type="Gene3D" id="1.10.357.10">
    <property type="entry name" value="Tetracycline Repressor, domain 2"/>
    <property type="match status" value="1"/>
</dbReference>
<dbReference type="EMBL" id="LGTE01000015">
    <property type="protein sequence ID" value="KNZ69235.1"/>
    <property type="molecule type" value="Genomic_DNA"/>
</dbReference>
<name>A0A0L6W123_9FIRM</name>
<evidence type="ECO:0000313" key="5">
    <source>
        <dbReference type="Proteomes" id="UP000037175"/>
    </source>
</evidence>
<accession>A0A0L6W123</accession>
<dbReference type="RefSeq" id="WP_052218348.1">
    <property type="nucleotide sequence ID" value="NZ_LGTE01000015.1"/>
</dbReference>
<dbReference type="AlphaFoldDB" id="A0A0L6W123"/>
<dbReference type="GO" id="GO:0003677">
    <property type="term" value="F:DNA binding"/>
    <property type="evidence" value="ECO:0007669"/>
    <property type="project" value="UniProtKB-UniRule"/>
</dbReference>
<evidence type="ECO:0000256" key="1">
    <source>
        <dbReference type="ARBA" id="ARBA00023125"/>
    </source>
</evidence>
<comment type="caution">
    <text evidence="4">The sequence shown here is derived from an EMBL/GenBank/DDBJ whole genome shotgun (WGS) entry which is preliminary data.</text>
</comment>
<proteinExistence type="predicted"/>
<keyword evidence="5" id="KW-1185">Reference proteome</keyword>
<dbReference type="InterPro" id="IPR050624">
    <property type="entry name" value="HTH-type_Tx_Regulator"/>
</dbReference>
<organism evidence="4 5">
    <name type="scientific">Thermincola ferriacetica</name>
    <dbReference type="NCBI Taxonomy" id="281456"/>
    <lineage>
        <taxon>Bacteria</taxon>
        <taxon>Bacillati</taxon>
        <taxon>Bacillota</taxon>
        <taxon>Clostridia</taxon>
        <taxon>Eubacteriales</taxon>
        <taxon>Thermincolaceae</taxon>
        <taxon>Thermincola</taxon>
    </lineage>
</organism>
<dbReference type="Proteomes" id="UP000037175">
    <property type="component" value="Unassembled WGS sequence"/>
</dbReference>
<dbReference type="InterPro" id="IPR009057">
    <property type="entry name" value="Homeodomain-like_sf"/>
</dbReference>
<dbReference type="InterPro" id="IPR036271">
    <property type="entry name" value="Tet_transcr_reg_TetR-rel_C_sf"/>
</dbReference>
<dbReference type="PROSITE" id="PS50977">
    <property type="entry name" value="HTH_TETR_2"/>
    <property type="match status" value="1"/>
</dbReference>
<keyword evidence="1 2" id="KW-0238">DNA-binding</keyword>
<dbReference type="PANTHER" id="PTHR43479:SF11">
    <property type="entry name" value="ACREF_ENVCD OPERON REPRESSOR-RELATED"/>
    <property type="match status" value="1"/>
</dbReference>
<protein>
    <submittedName>
        <fullName evidence="4">Transcriptional regulator, TetR family</fullName>
    </submittedName>
</protein>
<dbReference type="SUPFAM" id="SSF46689">
    <property type="entry name" value="Homeodomain-like"/>
    <property type="match status" value="1"/>
</dbReference>
<evidence type="ECO:0000256" key="2">
    <source>
        <dbReference type="PROSITE-ProRule" id="PRU00335"/>
    </source>
</evidence>
<feature type="DNA-binding region" description="H-T-H motif" evidence="2">
    <location>
        <begin position="26"/>
        <end position="45"/>
    </location>
</feature>
<dbReference type="PANTHER" id="PTHR43479">
    <property type="entry name" value="ACREF/ENVCD OPERON REPRESSOR-RELATED"/>
    <property type="match status" value="1"/>
</dbReference>
<dbReference type="Pfam" id="PF00440">
    <property type="entry name" value="TetR_N"/>
    <property type="match status" value="1"/>
</dbReference>
<sequence>MSSLTADKILNASIILFSQKGYDSVTTKEIAREAGVSEMTVFRHFLNKRNLFEKAFETFIFSPQFKSFFENNLEWDLEKDLLKISYCYQDTLLKNRQIILMEFKNDDLTSTFDAPLLKFSGELKKLLIEYLAKMQEKGVIKENPEILAVNFLAANFGLFMTFLVNGDLTGNIGLETCVASYVSAFAKGITV</sequence>
<feature type="domain" description="HTH tetR-type" evidence="3">
    <location>
        <begin position="3"/>
        <end position="63"/>
    </location>
</feature>
<dbReference type="SUPFAM" id="SSF48498">
    <property type="entry name" value="Tetracyclin repressor-like, C-terminal domain"/>
    <property type="match status" value="1"/>
</dbReference>
<dbReference type="InterPro" id="IPR001647">
    <property type="entry name" value="HTH_TetR"/>
</dbReference>